<evidence type="ECO:0000313" key="6">
    <source>
        <dbReference type="Proteomes" id="UP000316621"/>
    </source>
</evidence>
<keyword evidence="4" id="KW-0052">Apoplast</keyword>
<protein>
    <recommendedName>
        <fullName evidence="4">Dirigent protein</fullName>
    </recommendedName>
</protein>
<comment type="similarity">
    <text evidence="1 4">Belongs to the plant dirigent protein family.</text>
</comment>
<accession>A0A4Y7IBS9</accession>
<evidence type="ECO:0000313" key="5">
    <source>
        <dbReference type="EMBL" id="RZC44865.1"/>
    </source>
</evidence>
<gene>
    <name evidence="5" type="ORF">C5167_037822</name>
</gene>
<organism evidence="5 6">
    <name type="scientific">Papaver somniferum</name>
    <name type="common">Opium poppy</name>
    <dbReference type="NCBI Taxonomy" id="3469"/>
    <lineage>
        <taxon>Eukaryota</taxon>
        <taxon>Viridiplantae</taxon>
        <taxon>Streptophyta</taxon>
        <taxon>Embryophyta</taxon>
        <taxon>Tracheophyta</taxon>
        <taxon>Spermatophyta</taxon>
        <taxon>Magnoliopsida</taxon>
        <taxon>Ranunculales</taxon>
        <taxon>Papaveraceae</taxon>
        <taxon>Papaveroideae</taxon>
        <taxon>Papaver</taxon>
    </lineage>
</organism>
<feature type="signal peptide" evidence="4">
    <location>
        <begin position="1"/>
        <end position="23"/>
    </location>
</feature>
<sequence>MALVQSMMIILSVIVVAVPFAESQVDDQWQQTSYGIETQKITRLHLFLHDMVSGKNPSAVKVADHSNTYNSPSFFGFVAIADDILTEGPEPTSKAIGRAQGLIAFASREEFAEVMSMSFVFTDGEFKGSSVSILGRNPILQPVREMPIIGGTGSFRFARGFVVSKTHCVNVTTHDLIEEYHLTIMHY</sequence>
<keyword evidence="4" id="KW-0732">Signal</keyword>
<dbReference type="OMA" id="IATANTC"/>
<dbReference type="OrthoDB" id="1864232at2759"/>
<dbReference type="AlphaFoldDB" id="A0A4Y7IBS9"/>
<comment type="subcellular location">
    <subcellularLocation>
        <location evidence="4">Secreted</location>
        <location evidence="4">Extracellular space</location>
        <location evidence="4">Apoplast</location>
    </subcellularLocation>
</comment>
<dbReference type="PANTHER" id="PTHR21495">
    <property type="entry name" value="NUCLEOPORIN-RELATED"/>
    <property type="match status" value="1"/>
</dbReference>
<evidence type="ECO:0000256" key="2">
    <source>
        <dbReference type="ARBA" id="ARBA00011738"/>
    </source>
</evidence>
<keyword evidence="6" id="KW-1185">Reference proteome</keyword>
<dbReference type="Proteomes" id="UP000316621">
    <property type="component" value="Chromosome 1"/>
</dbReference>
<name>A0A4Y7IBS9_PAPSO</name>
<dbReference type="InterPro" id="IPR044859">
    <property type="entry name" value="Allene_oxi_cyc_Dirigent"/>
</dbReference>
<comment type="function">
    <text evidence="4">Dirigent proteins impart stereoselectivity on the phenoxy radical-coupling reaction, yielding optically active lignans from two molecules of coniferyl alcohol in the biosynthesis of lignans, flavonolignans, and alkaloids and thus plays a central role in plant secondary metabolism.</text>
</comment>
<dbReference type="STRING" id="3469.A0A4Y7IBS9"/>
<reference evidence="5 6" key="1">
    <citation type="journal article" date="2018" name="Science">
        <title>The opium poppy genome and morphinan production.</title>
        <authorList>
            <person name="Guo L."/>
            <person name="Winzer T."/>
            <person name="Yang X."/>
            <person name="Li Y."/>
            <person name="Ning Z."/>
            <person name="He Z."/>
            <person name="Teodor R."/>
            <person name="Lu Y."/>
            <person name="Bowser T.A."/>
            <person name="Graham I.A."/>
            <person name="Ye K."/>
        </authorList>
    </citation>
    <scope>NUCLEOTIDE SEQUENCE [LARGE SCALE GENOMIC DNA]</scope>
    <source>
        <strain evidence="6">cv. HN1</strain>
        <tissue evidence="5">Leaves</tissue>
    </source>
</reference>
<dbReference type="Pfam" id="PF03018">
    <property type="entry name" value="Dirigent"/>
    <property type="match status" value="1"/>
</dbReference>
<dbReference type="GO" id="GO:0009699">
    <property type="term" value="P:phenylpropanoid biosynthetic process"/>
    <property type="evidence" value="ECO:0007669"/>
    <property type="project" value="UniProtKB-ARBA"/>
</dbReference>
<evidence type="ECO:0000256" key="3">
    <source>
        <dbReference type="ARBA" id="ARBA00022525"/>
    </source>
</evidence>
<evidence type="ECO:0000256" key="4">
    <source>
        <dbReference type="RuleBase" id="RU363099"/>
    </source>
</evidence>
<dbReference type="InterPro" id="IPR004265">
    <property type="entry name" value="Dirigent"/>
</dbReference>
<dbReference type="Gramene" id="RZC44865">
    <property type="protein sequence ID" value="RZC44865"/>
    <property type="gene ID" value="C5167_037822"/>
</dbReference>
<feature type="chain" id="PRO_5021509310" description="Dirigent protein" evidence="4">
    <location>
        <begin position="24"/>
        <end position="187"/>
    </location>
</feature>
<dbReference type="Gene3D" id="2.40.480.10">
    <property type="entry name" value="Allene oxide cyclase-like"/>
    <property type="match status" value="1"/>
</dbReference>
<proteinExistence type="inferred from homology"/>
<dbReference type="EMBL" id="CM010715">
    <property type="protein sequence ID" value="RZC44865.1"/>
    <property type="molecule type" value="Genomic_DNA"/>
</dbReference>
<comment type="subunit">
    <text evidence="2 4">Homodimer.</text>
</comment>
<evidence type="ECO:0000256" key="1">
    <source>
        <dbReference type="ARBA" id="ARBA00010746"/>
    </source>
</evidence>
<dbReference type="GO" id="GO:0048046">
    <property type="term" value="C:apoplast"/>
    <property type="evidence" value="ECO:0007669"/>
    <property type="project" value="UniProtKB-SubCell"/>
</dbReference>
<keyword evidence="3 4" id="KW-0964">Secreted</keyword>